<reference evidence="2 3" key="1">
    <citation type="submission" date="2016-10" db="EMBL/GenBank/DDBJ databases">
        <authorList>
            <person name="de Groot N.N."/>
        </authorList>
    </citation>
    <scope>NUCLEOTIDE SEQUENCE [LARGE SCALE GENOMIC DNA]</scope>
    <source>
        <strain evidence="2 3">S137</strain>
    </source>
</reference>
<dbReference type="Gene3D" id="3.40.50.2000">
    <property type="entry name" value="Glycogen Phosphorylase B"/>
    <property type="match status" value="2"/>
</dbReference>
<dbReference type="SUPFAM" id="SSF53756">
    <property type="entry name" value="UDP-Glycosyltransferase/glycogen phosphorylase"/>
    <property type="match status" value="1"/>
</dbReference>
<dbReference type="InterPro" id="IPR001296">
    <property type="entry name" value="Glyco_trans_1"/>
</dbReference>
<dbReference type="AlphaFoldDB" id="A0A1H0PK57"/>
<organism evidence="2 3">
    <name type="scientific">Selenomonas ruminantium</name>
    <dbReference type="NCBI Taxonomy" id="971"/>
    <lineage>
        <taxon>Bacteria</taxon>
        <taxon>Bacillati</taxon>
        <taxon>Bacillota</taxon>
        <taxon>Negativicutes</taxon>
        <taxon>Selenomonadales</taxon>
        <taxon>Selenomonadaceae</taxon>
        <taxon>Selenomonas</taxon>
    </lineage>
</organism>
<feature type="domain" description="Glycosyl transferase family 1" evidence="1">
    <location>
        <begin position="189"/>
        <end position="351"/>
    </location>
</feature>
<dbReference type="Proteomes" id="UP000182412">
    <property type="component" value="Unassembled WGS sequence"/>
</dbReference>
<dbReference type="Pfam" id="PF00534">
    <property type="entry name" value="Glycos_transf_1"/>
    <property type="match status" value="1"/>
</dbReference>
<gene>
    <name evidence="2" type="ORF">SAMN05216366_10577</name>
</gene>
<keyword evidence="2" id="KW-0808">Transferase</keyword>
<protein>
    <submittedName>
        <fullName evidence="2">Glycosyltransferase involved in cell wall bisynthesis</fullName>
    </submittedName>
</protein>
<dbReference type="RefSeq" id="WP_074571583.1">
    <property type="nucleotide sequence ID" value="NZ_FNJQ01000005.1"/>
</dbReference>
<dbReference type="PANTHER" id="PTHR12526">
    <property type="entry name" value="GLYCOSYLTRANSFERASE"/>
    <property type="match status" value="1"/>
</dbReference>
<evidence type="ECO:0000313" key="3">
    <source>
        <dbReference type="Proteomes" id="UP000182412"/>
    </source>
</evidence>
<dbReference type="EMBL" id="FNJQ01000005">
    <property type="protein sequence ID" value="SDP05467.1"/>
    <property type="molecule type" value="Genomic_DNA"/>
</dbReference>
<evidence type="ECO:0000259" key="1">
    <source>
        <dbReference type="Pfam" id="PF00534"/>
    </source>
</evidence>
<accession>A0A1H0PK57</accession>
<dbReference type="GO" id="GO:0016757">
    <property type="term" value="F:glycosyltransferase activity"/>
    <property type="evidence" value="ECO:0007669"/>
    <property type="project" value="InterPro"/>
</dbReference>
<name>A0A1H0PK57_SELRU</name>
<dbReference type="OrthoDB" id="1663995at2"/>
<proteinExistence type="predicted"/>
<evidence type="ECO:0000313" key="2">
    <source>
        <dbReference type="EMBL" id="SDP05467.1"/>
    </source>
</evidence>
<sequence>MRIGIFENIMTPGGHEVDFDRIIVEEMQKRGHEVCFYVPEGFQFSFDYHVPVHELHGEVVSYSGVTGLRKLARTVKREWNRMSWYRQLYEVALRGEVDALIVPTSTYRYLRALAKSRLRKSPVPIIFILHGINPGEAPKFLREADKLAACKNIRPTVLTFSEDIFGEKRSNIRTIYPPTFTPRDIEVKPPHNDVLTIGFFGQYRREKRLEDFLKVYLQGHYNRPVKLFVQGATMHPEDAEDFERIIQKYKGTEGIDFLHKGLIGKEWQQAIAGIDVLLMPYSAPRYLYHWGGMLFTAIGYQKPVIASDDMNPEVFAAYNIGQCFKSGDMQSLHDVLEDVINTYDDRKNIYQTELARAGREYSPEAFAQRLEQIWNEER</sequence>